<evidence type="ECO:0000313" key="9">
    <source>
        <dbReference type="EMBL" id="CDO52388.1"/>
    </source>
</evidence>
<accession>A0A0J9X6H3</accession>
<evidence type="ECO:0000256" key="3">
    <source>
        <dbReference type="ARBA" id="ARBA00005631"/>
    </source>
</evidence>
<dbReference type="STRING" id="1173061.A0A0J9X6H3"/>
<dbReference type="PIRSF" id="PIRSF001237">
    <property type="entry name" value="DHOdimr"/>
    <property type="match status" value="1"/>
</dbReference>
<protein>
    <recommendedName>
        <fullName evidence="4">dihydroorotase</fullName>
        <ecNumber evidence="4">3.5.2.3</ecNumber>
    </recommendedName>
</protein>
<dbReference type="Gene3D" id="3.20.20.140">
    <property type="entry name" value="Metal-dependent hydrolases"/>
    <property type="match status" value="1"/>
</dbReference>
<keyword evidence="5" id="KW-0479">Metal-binding</keyword>
<keyword evidence="10" id="KW-1185">Reference proteome</keyword>
<dbReference type="GO" id="GO:0046872">
    <property type="term" value="F:metal ion binding"/>
    <property type="evidence" value="ECO:0007669"/>
    <property type="project" value="UniProtKB-KW"/>
</dbReference>
<dbReference type="AlphaFoldDB" id="A0A0J9X6H3"/>
<evidence type="ECO:0000256" key="7">
    <source>
        <dbReference type="ARBA" id="ARBA00022833"/>
    </source>
</evidence>
<dbReference type="GO" id="GO:0006207">
    <property type="term" value="P:'de novo' pyrimidine nucleobase biosynthetic process"/>
    <property type="evidence" value="ECO:0007669"/>
    <property type="project" value="TreeGrafter"/>
</dbReference>
<evidence type="ECO:0000256" key="4">
    <source>
        <dbReference type="ARBA" id="ARBA00012860"/>
    </source>
</evidence>
<reference evidence="9" key="1">
    <citation type="submission" date="2014-03" db="EMBL/GenBank/DDBJ databases">
        <authorList>
            <person name="Casaregola S."/>
        </authorList>
    </citation>
    <scope>NUCLEOTIDE SEQUENCE [LARGE SCALE GENOMIC DNA]</scope>
    <source>
        <strain evidence="9">CLIB 918</strain>
    </source>
</reference>
<comment type="caution">
    <text evidence="9">The sequence shown here is derived from an EMBL/GenBank/DDBJ whole genome shotgun (WGS) entry which is preliminary data.</text>
</comment>
<dbReference type="HAMAP" id="MF_00219">
    <property type="entry name" value="PyrC_classII"/>
    <property type="match status" value="1"/>
</dbReference>
<dbReference type="InterPro" id="IPR032466">
    <property type="entry name" value="Metal_Hydrolase"/>
</dbReference>
<comment type="similarity">
    <text evidence="3">Belongs to the metallo-dependent hydrolases superfamily. DHOase family. Class II DHOase subfamily.</text>
</comment>
<dbReference type="InterPro" id="IPR002195">
    <property type="entry name" value="Dihydroorotase_CS"/>
</dbReference>
<comment type="cofactor">
    <cofactor evidence="1">
        <name>Zn(2+)</name>
        <dbReference type="ChEBI" id="CHEBI:29105"/>
    </cofactor>
</comment>
<dbReference type="PROSITE" id="PS00483">
    <property type="entry name" value="DIHYDROOROTASE_2"/>
    <property type="match status" value="1"/>
</dbReference>
<dbReference type="NCBIfam" id="TIGR00856">
    <property type="entry name" value="pyrC_dimer"/>
    <property type="match status" value="1"/>
</dbReference>
<keyword evidence="7" id="KW-0862">Zinc</keyword>
<evidence type="ECO:0000256" key="8">
    <source>
        <dbReference type="ARBA" id="ARBA00022975"/>
    </source>
</evidence>
<dbReference type="UniPathway" id="UPA00070">
    <property type="reaction ID" value="UER00117"/>
</dbReference>
<evidence type="ECO:0000256" key="6">
    <source>
        <dbReference type="ARBA" id="ARBA00022801"/>
    </source>
</evidence>
<comment type="pathway">
    <text evidence="2">Pyrimidine metabolism; UMP biosynthesis via de novo pathway; (S)-dihydroorotate from bicarbonate: step 3/3.</text>
</comment>
<dbReference type="PROSITE" id="PS00482">
    <property type="entry name" value="DIHYDROOROTASE_1"/>
    <property type="match status" value="1"/>
</dbReference>
<keyword evidence="6" id="KW-0378">Hydrolase</keyword>
<evidence type="ECO:0000256" key="1">
    <source>
        <dbReference type="ARBA" id="ARBA00001947"/>
    </source>
</evidence>
<sequence length="351" mass="38352">MSTDRIELGKPGDFHVHLRDGAMKELVTPTIAPGGVSVVFVMPNLVPPLTDPDTVIAYKQSLQALSPSTTFLMSLYLSPEVTPEVIAKASKLGITGVKCYPAGVTTNSEHGVSSYEPFYPTFAAMEKYNLVLNLHGECPSGHDIHVLNAEHKFLPTLKLLHEKFPKLRIILEHCTSRAAVEAVKECGPTVAATITAHHLYLTVDSWGGNALNFCKPVAKFPDDREALIEAATSGNPKFFFGTDSAPHPRKNKTKSCGAAAGVYTQSHAIPYVAEVFDQAGKLDKLRGFVTEFGRNFYQVNHKEDLVDQSDKQVVLVRRDNVVPAVIGDPNSEDSVVPFRAGETLKWAVEWV</sequence>
<gene>
    <name evidence="9" type="ORF">BN980_GECA03s01099g</name>
</gene>
<evidence type="ECO:0000313" key="10">
    <source>
        <dbReference type="Proteomes" id="UP000242525"/>
    </source>
</evidence>
<dbReference type="OrthoDB" id="1670005at2759"/>
<dbReference type="PANTHER" id="PTHR43137">
    <property type="entry name" value="DIHYDROOROTASE"/>
    <property type="match status" value="1"/>
</dbReference>
<dbReference type="InterPro" id="IPR004721">
    <property type="entry name" value="DHOdimr"/>
</dbReference>
<name>A0A0J9X6H3_GEOCN</name>
<dbReference type="PANTHER" id="PTHR43137:SF1">
    <property type="entry name" value="DIHYDROOROTASE"/>
    <property type="match status" value="1"/>
</dbReference>
<keyword evidence="8" id="KW-0665">Pyrimidine biosynthesis</keyword>
<evidence type="ECO:0000256" key="5">
    <source>
        <dbReference type="ARBA" id="ARBA00022723"/>
    </source>
</evidence>
<dbReference type="GO" id="GO:0005737">
    <property type="term" value="C:cytoplasm"/>
    <property type="evidence" value="ECO:0007669"/>
    <property type="project" value="TreeGrafter"/>
</dbReference>
<evidence type="ECO:0000256" key="2">
    <source>
        <dbReference type="ARBA" id="ARBA00004880"/>
    </source>
</evidence>
<proteinExistence type="inferred from homology"/>
<dbReference type="GO" id="GO:0004151">
    <property type="term" value="F:dihydroorotase activity"/>
    <property type="evidence" value="ECO:0007669"/>
    <property type="project" value="UniProtKB-EC"/>
</dbReference>
<dbReference type="FunFam" id="3.20.20.140:FF:000041">
    <property type="entry name" value="Dihydroorotase, variant"/>
    <property type="match status" value="1"/>
</dbReference>
<dbReference type="GO" id="GO:0044205">
    <property type="term" value="P:'de novo' UMP biosynthetic process"/>
    <property type="evidence" value="ECO:0007669"/>
    <property type="project" value="UniProtKB-UniPathway"/>
</dbReference>
<dbReference type="Proteomes" id="UP000242525">
    <property type="component" value="Unassembled WGS sequence"/>
</dbReference>
<dbReference type="CDD" id="cd01294">
    <property type="entry name" value="DHOase"/>
    <property type="match status" value="1"/>
</dbReference>
<dbReference type="SUPFAM" id="SSF51556">
    <property type="entry name" value="Metallo-dependent hydrolases"/>
    <property type="match status" value="1"/>
</dbReference>
<dbReference type="EC" id="3.5.2.3" evidence="4"/>
<dbReference type="EMBL" id="CCBN010000003">
    <property type="protein sequence ID" value="CDO52388.1"/>
    <property type="molecule type" value="Genomic_DNA"/>
</dbReference>
<organism evidence="9 10">
    <name type="scientific">Geotrichum candidum</name>
    <name type="common">Oospora lactis</name>
    <name type="synonym">Dipodascus geotrichum</name>
    <dbReference type="NCBI Taxonomy" id="1173061"/>
    <lineage>
        <taxon>Eukaryota</taxon>
        <taxon>Fungi</taxon>
        <taxon>Dikarya</taxon>
        <taxon>Ascomycota</taxon>
        <taxon>Saccharomycotina</taxon>
        <taxon>Dipodascomycetes</taxon>
        <taxon>Dipodascales</taxon>
        <taxon>Dipodascaceae</taxon>
        <taxon>Geotrichum</taxon>
    </lineage>
</organism>